<evidence type="ECO:0000313" key="2">
    <source>
        <dbReference type="EMBL" id="KAJ1356482.1"/>
    </source>
</evidence>
<dbReference type="EMBL" id="JAHQIW010002830">
    <property type="protein sequence ID" value="KAJ1356482.1"/>
    <property type="molecule type" value="Genomic_DNA"/>
</dbReference>
<feature type="non-terminal residue" evidence="2">
    <location>
        <position position="1"/>
    </location>
</feature>
<comment type="caution">
    <text evidence="2">The sequence shown here is derived from an EMBL/GenBank/DDBJ whole genome shotgun (WGS) entry which is preliminary data.</text>
</comment>
<name>A0AAD5MX21_PARTN</name>
<proteinExistence type="predicted"/>
<reference evidence="2" key="1">
    <citation type="submission" date="2021-06" db="EMBL/GenBank/DDBJ databases">
        <title>Parelaphostrongylus tenuis whole genome reference sequence.</title>
        <authorList>
            <person name="Garwood T.J."/>
            <person name="Larsen P.A."/>
            <person name="Fountain-Jones N.M."/>
            <person name="Garbe J.R."/>
            <person name="Macchietto M.G."/>
            <person name="Kania S.A."/>
            <person name="Gerhold R.W."/>
            <person name="Richards J.E."/>
            <person name="Wolf T.M."/>
        </authorList>
    </citation>
    <scope>NUCLEOTIDE SEQUENCE</scope>
    <source>
        <strain evidence="2">MNPRO001-30</strain>
        <tissue evidence="2">Meninges</tissue>
    </source>
</reference>
<evidence type="ECO:0000256" key="1">
    <source>
        <dbReference type="SAM" id="MobiDB-lite"/>
    </source>
</evidence>
<keyword evidence="3" id="KW-1185">Reference proteome</keyword>
<organism evidence="2 3">
    <name type="scientific">Parelaphostrongylus tenuis</name>
    <name type="common">Meningeal worm</name>
    <dbReference type="NCBI Taxonomy" id="148309"/>
    <lineage>
        <taxon>Eukaryota</taxon>
        <taxon>Metazoa</taxon>
        <taxon>Ecdysozoa</taxon>
        <taxon>Nematoda</taxon>
        <taxon>Chromadorea</taxon>
        <taxon>Rhabditida</taxon>
        <taxon>Rhabditina</taxon>
        <taxon>Rhabditomorpha</taxon>
        <taxon>Strongyloidea</taxon>
        <taxon>Metastrongylidae</taxon>
        <taxon>Parelaphostrongylus</taxon>
    </lineage>
</organism>
<evidence type="ECO:0000313" key="3">
    <source>
        <dbReference type="Proteomes" id="UP001196413"/>
    </source>
</evidence>
<sequence length="82" mass="9233">RSETVITYEICLNDERPWNGSYAVSHVFLSGAARRHYFPRKKHKYEVKRCELLSPEGFTSDTVVSQGLGTTDSSPDASQIVL</sequence>
<dbReference type="AlphaFoldDB" id="A0AAD5MX21"/>
<gene>
    <name evidence="2" type="ORF">KIN20_014213</name>
</gene>
<feature type="region of interest" description="Disordered" evidence="1">
    <location>
        <begin position="60"/>
        <end position="82"/>
    </location>
</feature>
<accession>A0AAD5MX21</accession>
<protein>
    <submittedName>
        <fullName evidence="2">Uncharacterized protein</fullName>
    </submittedName>
</protein>
<dbReference type="Proteomes" id="UP001196413">
    <property type="component" value="Unassembled WGS sequence"/>
</dbReference>